<dbReference type="RefSeq" id="XP_008726184.1">
    <property type="nucleotide sequence ID" value="XM_008727962.1"/>
</dbReference>
<reference evidence="1 2" key="1">
    <citation type="submission" date="2013-03" db="EMBL/GenBank/DDBJ databases">
        <title>The Genome Sequence of Cladophialophora carrionii CBS 160.54.</title>
        <authorList>
            <consortium name="The Broad Institute Genomics Platform"/>
            <person name="Cuomo C."/>
            <person name="de Hoog S."/>
            <person name="Gorbushina A."/>
            <person name="Walker B."/>
            <person name="Young S.K."/>
            <person name="Zeng Q."/>
            <person name="Gargeya S."/>
            <person name="Fitzgerald M."/>
            <person name="Haas B."/>
            <person name="Abouelleil A."/>
            <person name="Allen A.W."/>
            <person name="Alvarado L."/>
            <person name="Arachchi H.M."/>
            <person name="Berlin A.M."/>
            <person name="Chapman S.B."/>
            <person name="Gainer-Dewar J."/>
            <person name="Goldberg J."/>
            <person name="Griggs A."/>
            <person name="Gujja S."/>
            <person name="Hansen M."/>
            <person name="Howarth C."/>
            <person name="Imamovic A."/>
            <person name="Ireland A."/>
            <person name="Larimer J."/>
            <person name="McCowan C."/>
            <person name="Murphy C."/>
            <person name="Pearson M."/>
            <person name="Poon T.W."/>
            <person name="Priest M."/>
            <person name="Roberts A."/>
            <person name="Saif S."/>
            <person name="Shea T."/>
            <person name="Sisk P."/>
            <person name="Sykes S."/>
            <person name="Wortman J."/>
            <person name="Nusbaum C."/>
            <person name="Birren B."/>
        </authorList>
    </citation>
    <scope>NUCLEOTIDE SEQUENCE [LARGE SCALE GENOMIC DNA]</scope>
    <source>
        <strain evidence="1 2">CBS 160.54</strain>
    </source>
</reference>
<dbReference type="VEuPathDB" id="FungiDB:G647_03617"/>
<proteinExistence type="predicted"/>
<dbReference type="Proteomes" id="UP000030678">
    <property type="component" value="Unassembled WGS sequence"/>
</dbReference>
<dbReference type="OrthoDB" id="3045089at2759"/>
<name>V9DD49_9EURO</name>
<sequence>MLALTIRSSSLQRIETGLEGMRVMAEETSKAEPTDLEHTTATLILEAGEVEMDEDPFSTVESRRRVAEAETLPISLPTVTENHGHLLSTRRLAPVVSLASDEFVEKIEELPNGYHLELAEIVFSNCRLACFDFYFAHSLWRTKYARDDPPDERKLFQMDDGEFPQSPDDLELRDWLAKILLVHGRVSDPDVVPARSILNYAESHQLFSKLTTIPAMVGEFGALIRTCSKTGL</sequence>
<evidence type="ECO:0000313" key="2">
    <source>
        <dbReference type="Proteomes" id="UP000030678"/>
    </source>
</evidence>
<dbReference type="AlphaFoldDB" id="V9DD49"/>
<dbReference type="GeneID" id="19982110"/>
<protein>
    <submittedName>
        <fullName evidence="1">Uncharacterized protein</fullName>
    </submittedName>
</protein>
<dbReference type="EMBL" id="KB822704">
    <property type="protein sequence ID" value="ETI24248.1"/>
    <property type="molecule type" value="Genomic_DNA"/>
</dbReference>
<accession>V9DD49</accession>
<evidence type="ECO:0000313" key="1">
    <source>
        <dbReference type="EMBL" id="ETI24248.1"/>
    </source>
</evidence>
<gene>
    <name evidence="1" type="ORF">G647_03617</name>
</gene>
<dbReference type="HOGENOM" id="CLU_1194778_0_0_1"/>
<organism evidence="1 2">
    <name type="scientific">Cladophialophora carrionii CBS 160.54</name>
    <dbReference type="NCBI Taxonomy" id="1279043"/>
    <lineage>
        <taxon>Eukaryota</taxon>
        <taxon>Fungi</taxon>
        <taxon>Dikarya</taxon>
        <taxon>Ascomycota</taxon>
        <taxon>Pezizomycotina</taxon>
        <taxon>Eurotiomycetes</taxon>
        <taxon>Chaetothyriomycetidae</taxon>
        <taxon>Chaetothyriales</taxon>
        <taxon>Herpotrichiellaceae</taxon>
        <taxon>Cladophialophora</taxon>
    </lineage>
</organism>